<comment type="caution">
    <text evidence="2">The sequence shown here is derived from an EMBL/GenBank/DDBJ whole genome shotgun (WGS) entry which is preliminary data.</text>
</comment>
<accession>A0AAV1KJI9</accession>
<dbReference type="GO" id="GO:0071897">
    <property type="term" value="P:DNA biosynthetic process"/>
    <property type="evidence" value="ECO:0007669"/>
    <property type="project" value="UniProtKB-ARBA"/>
</dbReference>
<evidence type="ECO:0000259" key="1">
    <source>
        <dbReference type="PROSITE" id="PS50878"/>
    </source>
</evidence>
<dbReference type="Proteomes" id="UP001314205">
    <property type="component" value="Unassembled WGS sequence"/>
</dbReference>
<dbReference type="InterPro" id="IPR043502">
    <property type="entry name" value="DNA/RNA_pol_sf"/>
</dbReference>
<dbReference type="PANTHER" id="PTHR47510:SF3">
    <property type="entry name" value="ENDO_EXONUCLEASE_PHOSPHATASE DOMAIN-CONTAINING PROTEIN"/>
    <property type="match status" value="1"/>
</dbReference>
<dbReference type="AlphaFoldDB" id="A0AAV1KJI9"/>
<feature type="domain" description="Reverse transcriptase" evidence="1">
    <location>
        <begin position="230"/>
        <end position="374"/>
    </location>
</feature>
<keyword evidence="3" id="KW-1185">Reference proteome</keyword>
<dbReference type="PANTHER" id="PTHR47510">
    <property type="entry name" value="REVERSE TRANSCRIPTASE DOMAIN-CONTAINING PROTEIN"/>
    <property type="match status" value="1"/>
</dbReference>
<dbReference type="PROSITE" id="PS50878">
    <property type="entry name" value="RT_POL"/>
    <property type="match status" value="1"/>
</dbReference>
<sequence length="374" mass="43560">MVSLSFSDVYSETEPNAAFNKFHDWLCLLYKLCFPYKKVKLSTKSHLNWISKGIRNSCAKNRVLRKIYYRRKTPQNKHKYKTYSKLLKKCILCSKKTTNKKYVLNSKNTCKATWKVIQDEIDTKPQYNNHIDFIEYDNEVITFPTQIANTFNNFFIELTNKDIQDNISNNKSNQILNNSIYLSPTDEYDINKVIMTLNNSKSEGFDGICTKVIKACNKEIGRVLAFLINLSMVSGIFPDKLKFSLIKPLFKKDKKSILDNYRPIALVPILSKVYEKIMHTKLTSFFDKYHVLNHSQYGFQRGKSTAHAVFDMVKETLTCLNDNNYTTALFFDMSKAFDFVSHSLLLEKLEKCGIRGTALNWIKTYLQIDDNLLK</sequence>
<dbReference type="EMBL" id="CAVLGL010000035">
    <property type="protein sequence ID" value="CAK1582037.1"/>
    <property type="molecule type" value="Genomic_DNA"/>
</dbReference>
<dbReference type="SUPFAM" id="SSF56672">
    <property type="entry name" value="DNA/RNA polymerases"/>
    <property type="match status" value="1"/>
</dbReference>
<reference evidence="2 3" key="1">
    <citation type="submission" date="2023-11" db="EMBL/GenBank/DDBJ databases">
        <authorList>
            <person name="Hedman E."/>
            <person name="Englund M."/>
            <person name="Stromberg M."/>
            <person name="Nyberg Akerstrom W."/>
            <person name="Nylinder S."/>
            <person name="Jareborg N."/>
            <person name="Kallberg Y."/>
            <person name="Kronander E."/>
        </authorList>
    </citation>
    <scope>NUCLEOTIDE SEQUENCE [LARGE SCALE GENOMIC DNA]</scope>
</reference>
<dbReference type="Pfam" id="PF00078">
    <property type="entry name" value="RVT_1"/>
    <property type="match status" value="1"/>
</dbReference>
<evidence type="ECO:0000313" key="3">
    <source>
        <dbReference type="Proteomes" id="UP001314205"/>
    </source>
</evidence>
<gene>
    <name evidence="2" type="ORF">PARMNEM_LOCUS3624</name>
</gene>
<organism evidence="2 3">
    <name type="scientific">Parnassius mnemosyne</name>
    <name type="common">clouded apollo</name>
    <dbReference type="NCBI Taxonomy" id="213953"/>
    <lineage>
        <taxon>Eukaryota</taxon>
        <taxon>Metazoa</taxon>
        <taxon>Ecdysozoa</taxon>
        <taxon>Arthropoda</taxon>
        <taxon>Hexapoda</taxon>
        <taxon>Insecta</taxon>
        <taxon>Pterygota</taxon>
        <taxon>Neoptera</taxon>
        <taxon>Endopterygota</taxon>
        <taxon>Lepidoptera</taxon>
        <taxon>Glossata</taxon>
        <taxon>Ditrysia</taxon>
        <taxon>Papilionoidea</taxon>
        <taxon>Papilionidae</taxon>
        <taxon>Parnassiinae</taxon>
        <taxon>Parnassini</taxon>
        <taxon>Parnassius</taxon>
        <taxon>Driopa</taxon>
    </lineage>
</organism>
<dbReference type="InterPro" id="IPR000477">
    <property type="entry name" value="RT_dom"/>
</dbReference>
<evidence type="ECO:0000313" key="2">
    <source>
        <dbReference type="EMBL" id="CAK1582037.1"/>
    </source>
</evidence>
<proteinExistence type="predicted"/>
<name>A0AAV1KJI9_9NEOP</name>
<protein>
    <recommendedName>
        <fullName evidence="1">Reverse transcriptase domain-containing protein</fullName>
    </recommendedName>
</protein>